<feature type="domain" description="Xaa-Pro dipeptidyl-peptidase C-terminal" evidence="3">
    <location>
        <begin position="312"/>
        <end position="543"/>
    </location>
</feature>
<evidence type="ECO:0000259" key="3">
    <source>
        <dbReference type="SMART" id="SM00939"/>
    </source>
</evidence>
<organism evidence="4 5">
    <name type="scientific">Mycolicibacterium frederiksbergense</name>
    <dbReference type="NCBI Taxonomy" id="117567"/>
    <lineage>
        <taxon>Bacteria</taxon>
        <taxon>Bacillati</taxon>
        <taxon>Actinomycetota</taxon>
        <taxon>Actinomycetes</taxon>
        <taxon>Mycobacteriales</taxon>
        <taxon>Mycobacteriaceae</taxon>
        <taxon>Mycolicibacterium</taxon>
    </lineage>
</organism>
<dbReference type="PANTHER" id="PTHR43056">
    <property type="entry name" value="PEPTIDASE S9 PROLYL OLIGOPEPTIDASE"/>
    <property type="match status" value="1"/>
</dbReference>
<gene>
    <name evidence="4" type="ORF">M2272_004000</name>
</gene>
<proteinExistence type="predicted"/>
<dbReference type="InterPro" id="IPR013736">
    <property type="entry name" value="Xaa-Pro_dipept_C"/>
</dbReference>
<dbReference type="InterPro" id="IPR029058">
    <property type="entry name" value="AB_hydrolase_fold"/>
</dbReference>
<dbReference type="Gene3D" id="1.10.3020.10">
    <property type="entry name" value="alpha-amino acid ester hydrolase ( Helical cap domain)"/>
    <property type="match status" value="1"/>
</dbReference>
<dbReference type="Gene3D" id="2.60.120.260">
    <property type="entry name" value="Galactose-binding domain-like"/>
    <property type="match status" value="1"/>
</dbReference>
<dbReference type="InterPro" id="IPR050585">
    <property type="entry name" value="Xaa-Pro_dipeptidyl-ppase/CocE"/>
</dbReference>
<evidence type="ECO:0000313" key="5">
    <source>
        <dbReference type="Proteomes" id="UP001160130"/>
    </source>
</evidence>
<sequence>MTTTLNKFASEPSPLDPRADPVMVAMPDGIRLATDVYLPEPTAVPRPTVLIRVPYDKSGRYTFLPQIAARLTAHGFAAVLQDVRGKFRSEGERDPFVNEAGDGHATLDWIVEQPWSNGIVGMMGDSYYGFTQWAAVASGHPALRAIVPRVTGSEFCTMFSPHVVPRIPLYEWIVHTFSRSGMLEQPLVARTEGAPYGLPETVLQTADTLASLVAGNADGSLIARAFAGASPASELQIPALHMGGWWDNLQRDQLDDWKRVAGAPAAEHQFLRMRASDHEDFHLHEDDEAHFDHEVDDEALRDYLDMMMVEPLAFFDHYLRERPGRWQAPRVRYEVANADWCVADRWEPGDTTAVNLTLSRADLALSSSDGGQLSPAAPADNSTACWTHDPEAPVPYLIGSDWGQCANLPDEQELHLRPDVPTFTSARQGAPFDIVGHVTAELQVEASSPTTHVITRLLDVYPSGRARVILEGAAVAHTDSGTQRVTVDMGDTAYRVRVGHRLRLAVMSSCFPLYPVHPGTDADVWNPASTAKSTHRLHCSTSAPCTLTLPVRGAIPS</sequence>
<dbReference type="InterPro" id="IPR005674">
    <property type="entry name" value="CocE/Ser_esterase"/>
</dbReference>
<dbReference type="RefSeq" id="WP_280833943.1">
    <property type="nucleotide sequence ID" value="NZ_JARXVE010000006.1"/>
</dbReference>
<protein>
    <submittedName>
        <fullName evidence="4">Acyl esterase</fullName>
    </submittedName>
</protein>
<evidence type="ECO:0000313" key="4">
    <source>
        <dbReference type="EMBL" id="MDH6197347.1"/>
    </source>
</evidence>
<evidence type="ECO:0000256" key="2">
    <source>
        <dbReference type="SAM" id="MobiDB-lite"/>
    </source>
</evidence>
<dbReference type="InterPro" id="IPR008979">
    <property type="entry name" value="Galactose-bd-like_sf"/>
</dbReference>
<dbReference type="SUPFAM" id="SSF49785">
    <property type="entry name" value="Galactose-binding domain-like"/>
    <property type="match status" value="1"/>
</dbReference>
<dbReference type="PANTHER" id="PTHR43056:SF10">
    <property type="entry name" value="COCE_NOND FAMILY, PUTATIVE (AFU_ORTHOLOGUE AFUA_7G00600)-RELATED"/>
    <property type="match status" value="1"/>
</dbReference>
<dbReference type="Pfam" id="PF02129">
    <property type="entry name" value="Peptidase_S15"/>
    <property type="match status" value="1"/>
</dbReference>
<feature type="region of interest" description="Disordered" evidence="2">
    <location>
        <begin position="1"/>
        <end position="20"/>
    </location>
</feature>
<name>A0ABT6L324_9MYCO</name>
<dbReference type="SUPFAM" id="SSF53474">
    <property type="entry name" value="alpha/beta-Hydrolases"/>
    <property type="match status" value="1"/>
</dbReference>
<comment type="caution">
    <text evidence="4">The sequence shown here is derived from an EMBL/GenBank/DDBJ whole genome shotgun (WGS) entry which is preliminary data.</text>
</comment>
<dbReference type="Proteomes" id="UP001160130">
    <property type="component" value="Unassembled WGS sequence"/>
</dbReference>
<dbReference type="Pfam" id="PF08530">
    <property type="entry name" value="PepX_C"/>
    <property type="match status" value="1"/>
</dbReference>
<dbReference type="Gene3D" id="3.40.50.1820">
    <property type="entry name" value="alpha/beta hydrolase"/>
    <property type="match status" value="1"/>
</dbReference>
<accession>A0ABT6L324</accession>
<keyword evidence="1" id="KW-0378">Hydrolase</keyword>
<evidence type="ECO:0000256" key="1">
    <source>
        <dbReference type="ARBA" id="ARBA00022801"/>
    </source>
</evidence>
<dbReference type="InterPro" id="IPR000383">
    <property type="entry name" value="Xaa-Pro-like_dom"/>
</dbReference>
<dbReference type="SMART" id="SM00939">
    <property type="entry name" value="PepX_C"/>
    <property type="match status" value="1"/>
</dbReference>
<reference evidence="4 5" key="1">
    <citation type="submission" date="2023-04" db="EMBL/GenBank/DDBJ databases">
        <title>Forest soil microbial communities from Buena Vista Peninsula, Colon Province, Panama.</title>
        <authorList>
            <person name="Bouskill N."/>
        </authorList>
    </citation>
    <scope>NUCLEOTIDE SEQUENCE [LARGE SCALE GENOMIC DNA]</scope>
    <source>
        <strain evidence="4 5">AC80</strain>
    </source>
</reference>
<dbReference type="EMBL" id="JARXVE010000006">
    <property type="protein sequence ID" value="MDH6197347.1"/>
    <property type="molecule type" value="Genomic_DNA"/>
</dbReference>
<keyword evidence="5" id="KW-1185">Reference proteome</keyword>
<dbReference type="NCBIfam" id="TIGR00976">
    <property type="entry name" value="CocE_NonD"/>
    <property type="match status" value="2"/>
</dbReference>